<dbReference type="InterPro" id="IPR036397">
    <property type="entry name" value="RNaseH_sf"/>
</dbReference>
<evidence type="ECO:0000313" key="3">
    <source>
        <dbReference type="Proteomes" id="UP000435357"/>
    </source>
</evidence>
<comment type="caution">
    <text evidence="2">The sequence shown here is derived from an EMBL/GenBank/DDBJ whole genome shotgun (WGS) entry which is preliminary data.</text>
</comment>
<proteinExistence type="predicted"/>
<dbReference type="SUPFAM" id="SSF53098">
    <property type="entry name" value="Ribonuclease H-like"/>
    <property type="match status" value="1"/>
</dbReference>
<dbReference type="Gene3D" id="3.30.420.10">
    <property type="entry name" value="Ribonuclease H-like superfamily/Ribonuclease H"/>
    <property type="match status" value="1"/>
</dbReference>
<dbReference type="EMBL" id="WACR01000013">
    <property type="protein sequence ID" value="KAB1061958.1"/>
    <property type="molecule type" value="Genomic_DNA"/>
</dbReference>
<dbReference type="PANTHER" id="PTHR46889">
    <property type="entry name" value="TRANSPOSASE INSF FOR INSERTION SEQUENCE IS3B-RELATED"/>
    <property type="match status" value="1"/>
</dbReference>
<name>A0A6N6M0Z2_9FLAO</name>
<dbReference type="PANTHER" id="PTHR46889:SF4">
    <property type="entry name" value="TRANSPOSASE INSO FOR INSERTION SEQUENCE ELEMENT IS911B-RELATED"/>
    <property type="match status" value="1"/>
</dbReference>
<dbReference type="InterPro" id="IPR050900">
    <property type="entry name" value="Transposase_IS3/IS150/IS904"/>
</dbReference>
<dbReference type="GO" id="GO:0003676">
    <property type="term" value="F:nucleic acid binding"/>
    <property type="evidence" value="ECO:0007669"/>
    <property type="project" value="InterPro"/>
</dbReference>
<dbReference type="InterPro" id="IPR001584">
    <property type="entry name" value="Integrase_cat-core"/>
</dbReference>
<feature type="domain" description="Integrase catalytic" evidence="1">
    <location>
        <begin position="257"/>
        <end position="429"/>
    </location>
</feature>
<dbReference type="InterPro" id="IPR012337">
    <property type="entry name" value="RNaseH-like_sf"/>
</dbReference>
<accession>A0A6N6M0Z2</accession>
<gene>
    <name evidence="2" type="ORF">F3059_12835</name>
</gene>
<dbReference type="Pfam" id="PF13683">
    <property type="entry name" value="rve_3"/>
    <property type="match status" value="1"/>
</dbReference>
<sequence>MYFYEGVCRFTTLNSRNNRQNFFALLHEQPSVITMRKQYDTALPLICSMGKEHLIPEELHSQIPSSTINDWKNRNYHSHYFGSEMNTMLKEVIDHYALLNEHRNLKKVLFAIKRVWIQSSKIIMPVVYKMKEYEDFFIDKIQYMIEFFPGNTNFKWFRISSSGFYNKLMNVKLKCGISPTQNCFRRNPLQLSTSEINSIKNLFENPQFKCWPISSLYYKGLREGQIQVAKGTFYKYAKLLNLKRLHPSKLKKREGIKTECPNQFIHVDTTFWELPSSNKKLAIAIVTDNYSRKILGWNTSFLNNAQNVKDALGDAIAKINYYYPNCELINLLADGGMENHNKEIETLISETNSTTIQKLIARKHIRFSNSPVEAVIKIMKRYLRIIAFHSTTKESLEKHLMKAVEDYNYNRPHNSLDGLTPYEAYTYPIQKRPKEYQNTYTARAKRIKENRKTNCNVCK</sequence>
<evidence type="ECO:0000259" key="1">
    <source>
        <dbReference type="PROSITE" id="PS50994"/>
    </source>
</evidence>
<reference evidence="2 3" key="1">
    <citation type="submission" date="2019-09" db="EMBL/GenBank/DDBJ databases">
        <title>Genomes of Cryomorphaceae.</title>
        <authorList>
            <person name="Bowman J.P."/>
        </authorList>
    </citation>
    <scope>NUCLEOTIDE SEQUENCE [LARGE SCALE GENOMIC DNA]</scope>
    <source>
        <strain evidence="2 3">KCTC 52047</strain>
    </source>
</reference>
<keyword evidence="3" id="KW-1185">Reference proteome</keyword>
<dbReference type="AlphaFoldDB" id="A0A6N6M0Z2"/>
<dbReference type="Pfam" id="PF00665">
    <property type="entry name" value="rve"/>
    <property type="match status" value="1"/>
</dbReference>
<dbReference type="Proteomes" id="UP000435357">
    <property type="component" value="Unassembled WGS sequence"/>
</dbReference>
<evidence type="ECO:0000313" key="2">
    <source>
        <dbReference type="EMBL" id="KAB1061958.1"/>
    </source>
</evidence>
<protein>
    <submittedName>
        <fullName evidence="2">DDE-type integrase/transposase/recombinase</fullName>
    </submittedName>
</protein>
<organism evidence="2 3">
    <name type="scientific">Salibacter halophilus</name>
    <dbReference type="NCBI Taxonomy" id="1803916"/>
    <lineage>
        <taxon>Bacteria</taxon>
        <taxon>Pseudomonadati</taxon>
        <taxon>Bacteroidota</taxon>
        <taxon>Flavobacteriia</taxon>
        <taxon>Flavobacteriales</taxon>
        <taxon>Salibacteraceae</taxon>
        <taxon>Salibacter</taxon>
    </lineage>
</organism>
<dbReference type="PROSITE" id="PS50994">
    <property type="entry name" value="INTEGRASE"/>
    <property type="match status" value="1"/>
</dbReference>
<dbReference type="GO" id="GO:0015074">
    <property type="term" value="P:DNA integration"/>
    <property type="evidence" value="ECO:0007669"/>
    <property type="project" value="InterPro"/>
</dbReference>
<dbReference type="OrthoDB" id="9815231at2"/>